<evidence type="ECO:0000256" key="4">
    <source>
        <dbReference type="ARBA" id="ARBA00023136"/>
    </source>
</evidence>
<name>A0A518HS67_9BACT</name>
<dbReference type="KEGG" id="snep:Enr13x_35520"/>
<feature type="transmembrane region" description="Helical" evidence="6">
    <location>
        <begin position="20"/>
        <end position="41"/>
    </location>
</feature>
<evidence type="ECO:0000256" key="2">
    <source>
        <dbReference type="ARBA" id="ARBA00022692"/>
    </source>
</evidence>
<dbReference type="AlphaFoldDB" id="A0A518HS67"/>
<keyword evidence="8" id="KW-1185">Reference proteome</keyword>
<keyword evidence="5" id="KW-0175">Coiled coil</keyword>
<reference evidence="7 8" key="1">
    <citation type="submission" date="2019-03" db="EMBL/GenBank/DDBJ databases">
        <title>Deep-cultivation of Planctomycetes and their phenomic and genomic characterization uncovers novel biology.</title>
        <authorList>
            <person name="Wiegand S."/>
            <person name="Jogler M."/>
            <person name="Boedeker C."/>
            <person name="Pinto D."/>
            <person name="Vollmers J."/>
            <person name="Rivas-Marin E."/>
            <person name="Kohn T."/>
            <person name="Peeters S.H."/>
            <person name="Heuer A."/>
            <person name="Rast P."/>
            <person name="Oberbeckmann S."/>
            <person name="Bunk B."/>
            <person name="Jeske O."/>
            <person name="Meyerdierks A."/>
            <person name="Storesund J.E."/>
            <person name="Kallscheuer N."/>
            <person name="Luecker S."/>
            <person name="Lage O.M."/>
            <person name="Pohl T."/>
            <person name="Merkel B.J."/>
            <person name="Hornburger P."/>
            <person name="Mueller R.-W."/>
            <person name="Bruemmer F."/>
            <person name="Labrenz M."/>
            <person name="Spormann A.M."/>
            <person name="Op den Camp H."/>
            <person name="Overmann J."/>
            <person name="Amann R."/>
            <person name="Jetten M.S.M."/>
            <person name="Mascher T."/>
            <person name="Medema M.H."/>
            <person name="Devos D.P."/>
            <person name="Kaster A.-K."/>
            <person name="Ovreas L."/>
            <person name="Rohde M."/>
            <person name="Galperin M.Y."/>
            <person name="Jogler C."/>
        </authorList>
    </citation>
    <scope>NUCLEOTIDE SEQUENCE [LARGE SCALE GENOMIC DNA]</scope>
    <source>
        <strain evidence="7 8">Enr13</strain>
    </source>
</reference>
<feature type="coiled-coil region" evidence="5">
    <location>
        <begin position="288"/>
        <end position="349"/>
    </location>
</feature>
<proteinExistence type="predicted"/>
<feature type="transmembrane region" description="Helical" evidence="6">
    <location>
        <begin position="74"/>
        <end position="96"/>
    </location>
</feature>
<accession>A0A518HS67</accession>
<feature type="transmembrane region" description="Helical" evidence="6">
    <location>
        <begin position="223"/>
        <end position="243"/>
    </location>
</feature>
<evidence type="ECO:0008006" key="9">
    <source>
        <dbReference type="Google" id="ProtNLM"/>
    </source>
</evidence>
<evidence type="ECO:0000313" key="7">
    <source>
        <dbReference type="EMBL" id="QDV43695.1"/>
    </source>
</evidence>
<dbReference type="Proteomes" id="UP000319004">
    <property type="component" value="Chromosome"/>
</dbReference>
<gene>
    <name evidence="7" type="ORF">Enr13x_35520</name>
</gene>
<dbReference type="EMBL" id="CP037423">
    <property type="protein sequence ID" value="QDV43695.1"/>
    <property type="molecule type" value="Genomic_DNA"/>
</dbReference>
<sequence>MKKRFDTKVWLRWFAGRNEVLMFSLAMIYLVCLAVLVVIWVDLPGLQERAEQVIDAESLEAADMAVVTPYGLEGAVLLVMLGIWCVVVGEAIVHWVTRPWNRQHLRHHLHSALFCICPALRMCARSPEMHGRIWLPGLGWRRGGRRLQRQLERHFSVPMMVIALLIMPILIIEFFLKDQVAAYRWLRILLHGGTGVIWFAFAAEFILMVSIAEKKLEYCKEHWIDLAIILLPLVSFLRTLSLAKATRLADLMRIQQLSNLARAYRLRGTAIKALRVLILFDLTERILRVSDERRIEKLEKQLAEMEKHSRLLRQRIAKLKFKCAEQETLEQEALEQEALEQEADGLKSMSAGMPIAELPVCTLCNVASLQPCRCSAAHDSQLHDSVASVDTGGDENRRTI</sequence>
<evidence type="ECO:0000256" key="5">
    <source>
        <dbReference type="SAM" id="Coils"/>
    </source>
</evidence>
<protein>
    <recommendedName>
        <fullName evidence="9">Potassium channel protein</fullName>
    </recommendedName>
</protein>
<feature type="transmembrane region" description="Helical" evidence="6">
    <location>
        <begin position="188"/>
        <end position="211"/>
    </location>
</feature>
<evidence type="ECO:0000256" key="6">
    <source>
        <dbReference type="SAM" id="Phobius"/>
    </source>
</evidence>
<comment type="subcellular location">
    <subcellularLocation>
        <location evidence="1">Membrane</location>
        <topology evidence="1">Multi-pass membrane protein</topology>
    </subcellularLocation>
</comment>
<dbReference type="InterPro" id="IPR027359">
    <property type="entry name" value="Volt_channel_dom_sf"/>
</dbReference>
<dbReference type="RefSeq" id="WP_197456084.1">
    <property type="nucleotide sequence ID" value="NZ_CP037423.1"/>
</dbReference>
<keyword evidence="3 6" id="KW-1133">Transmembrane helix</keyword>
<keyword evidence="2 6" id="KW-0812">Transmembrane</keyword>
<evidence type="ECO:0000256" key="1">
    <source>
        <dbReference type="ARBA" id="ARBA00004141"/>
    </source>
</evidence>
<evidence type="ECO:0000313" key="8">
    <source>
        <dbReference type="Proteomes" id="UP000319004"/>
    </source>
</evidence>
<evidence type="ECO:0000256" key="3">
    <source>
        <dbReference type="ARBA" id="ARBA00022989"/>
    </source>
</evidence>
<keyword evidence="4 6" id="KW-0472">Membrane</keyword>
<dbReference type="GO" id="GO:0016020">
    <property type="term" value="C:membrane"/>
    <property type="evidence" value="ECO:0007669"/>
    <property type="project" value="UniProtKB-SubCell"/>
</dbReference>
<feature type="transmembrane region" description="Helical" evidence="6">
    <location>
        <begin position="155"/>
        <end position="176"/>
    </location>
</feature>
<dbReference type="Gene3D" id="1.20.120.350">
    <property type="entry name" value="Voltage-gated potassium channels. Chain C"/>
    <property type="match status" value="1"/>
</dbReference>
<organism evidence="7 8">
    <name type="scientific">Stieleria neptunia</name>
    <dbReference type="NCBI Taxonomy" id="2527979"/>
    <lineage>
        <taxon>Bacteria</taxon>
        <taxon>Pseudomonadati</taxon>
        <taxon>Planctomycetota</taxon>
        <taxon>Planctomycetia</taxon>
        <taxon>Pirellulales</taxon>
        <taxon>Pirellulaceae</taxon>
        <taxon>Stieleria</taxon>
    </lineage>
</organism>